<evidence type="ECO:0000313" key="2">
    <source>
        <dbReference type="Proteomes" id="UP000887575"/>
    </source>
</evidence>
<dbReference type="WBParaSite" id="MBELARI_LOCUS14447">
    <property type="protein sequence ID" value="MBELARI_LOCUS14447"/>
    <property type="gene ID" value="MBELARI_LOCUS14447"/>
</dbReference>
<dbReference type="Proteomes" id="UP000887575">
    <property type="component" value="Unassembled WGS sequence"/>
</dbReference>
<proteinExistence type="predicted"/>
<keyword evidence="1" id="KW-0732">Signal</keyword>
<sequence>MQSCLILALATSTLALSSFPNQQFGSNQFGQQQPFGNGFNPFGNNQGLGQQGQGLMGNQQFPLNNQQFPNNIFPQQQGQQGAFGNQFNPLTQPQSGCANGQTQTSQFCSAQLPCSTGQICCVRSQNTLFPQQPQQQQFPINTFNQQIPISQQNNIQSQQQPLTNSIFPTTQQSRGFGVCQAAITCPTGYTRV</sequence>
<feature type="signal peptide" evidence="1">
    <location>
        <begin position="1"/>
        <end position="15"/>
    </location>
</feature>
<name>A0AAF3EKA0_9BILA</name>
<organism evidence="2 3">
    <name type="scientific">Mesorhabditis belari</name>
    <dbReference type="NCBI Taxonomy" id="2138241"/>
    <lineage>
        <taxon>Eukaryota</taxon>
        <taxon>Metazoa</taxon>
        <taxon>Ecdysozoa</taxon>
        <taxon>Nematoda</taxon>
        <taxon>Chromadorea</taxon>
        <taxon>Rhabditida</taxon>
        <taxon>Rhabditina</taxon>
        <taxon>Rhabditomorpha</taxon>
        <taxon>Rhabditoidea</taxon>
        <taxon>Rhabditidae</taxon>
        <taxon>Mesorhabditinae</taxon>
        <taxon>Mesorhabditis</taxon>
    </lineage>
</organism>
<evidence type="ECO:0000313" key="3">
    <source>
        <dbReference type="WBParaSite" id="MBELARI_LOCUS14447"/>
    </source>
</evidence>
<keyword evidence="2" id="KW-1185">Reference proteome</keyword>
<accession>A0AAF3EKA0</accession>
<dbReference type="AlphaFoldDB" id="A0AAF3EKA0"/>
<protein>
    <submittedName>
        <fullName evidence="3">Uncharacterized protein</fullName>
    </submittedName>
</protein>
<reference evidence="3" key="1">
    <citation type="submission" date="2024-02" db="UniProtKB">
        <authorList>
            <consortium name="WormBaseParasite"/>
        </authorList>
    </citation>
    <scope>IDENTIFICATION</scope>
</reference>
<feature type="chain" id="PRO_5041905708" evidence="1">
    <location>
        <begin position="16"/>
        <end position="192"/>
    </location>
</feature>
<evidence type="ECO:0000256" key="1">
    <source>
        <dbReference type="SAM" id="SignalP"/>
    </source>
</evidence>